<evidence type="ECO:0000313" key="2">
    <source>
        <dbReference type="EMBL" id="AXC10057.1"/>
    </source>
</evidence>
<evidence type="ECO:0000313" key="3">
    <source>
        <dbReference type="Proteomes" id="UP000253606"/>
    </source>
</evidence>
<dbReference type="Proteomes" id="UP000253606">
    <property type="component" value="Chromosome"/>
</dbReference>
<protein>
    <submittedName>
        <fullName evidence="2">Mobile element protein</fullName>
    </submittedName>
</protein>
<dbReference type="PROSITE" id="PS50994">
    <property type="entry name" value="INTEGRASE"/>
    <property type="match status" value="1"/>
</dbReference>
<dbReference type="InterPro" id="IPR047656">
    <property type="entry name" value="IS481-like_transpos"/>
</dbReference>
<dbReference type="AlphaFoldDB" id="A0A2Z5FU82"/>
<name>A0A2Z5FU82_9BACT</name>
<organism evidence="2 3">
    <name type="scientific">Acidisarcina polymorpha</name>
    <dbReference type="NCBI Taxonomy" id="2211140"/>
    <lineage>
        <taxon>Bacteria</taxon>
        <taxon>Pseudomonadati</taxon>
        <taxon>Acidobacteriota</taxon>
        <taxon>Terriglobia</taxon>
        <taxon>Terriglobales</taxon>
        <taxon>Acidobacteriaceae</taxon>
        <taxon>Acidisarcina</taxon>
    </lineage>
</organism>
<dbReference type="PANTHER" id="PTHR47515">
    <property type="entry name" value="LOW CALCIUM RESPONSE LOCUS PROTEIN T"/>
    <property type="match status" value="1"/>
</dbReference>
<dbReference type="NCBIfam" id="NF033577">
    <property type="entry name" value="transpos_IS481"/>
    <property type="match status" value="1"/>
</dbReference>
<evidence type="ECO:0000259" key="1">
    <source>
        <dbReference type="PROSITE" id="PS50994"/>
    </source>
</evidence>
<dbReference type="InterPro" id="IPR009057">
    <property type="entry name" value="Homeodomain-like_sf"/>
</dbReference>
<dbReference type="KEGG" id="abas:ACPOL_0692"/>
<dbReference type="EMBL" id="CP030840">
    <property type="protein sequence ID" value="AXC10057.1"/>
    <property type="molecule type" value="Genomic_DNA"/>
</dbReference>
<dbReference type="SUPFAM" id="SSF46689">
    <property type="entry name" value="Homeodomain-like"/>
    <property type="match status" value="1"/>
</dbReference>
<dbReference type="GO" id="GO:0003676">
    <property type="term" value="F:nucleic acid binding"/>
    <property type="evidence" value="ECO:0007669"/>
    <property type="project" value="InterPro"/>
</dbReference>
<dbReference type="Gene3D" id="3.30.420.10">
    <property type="entry name" value="Ribonuclease H-like superfamily/Ribonuclease H"/>
    <property type="match status" value="1"/>
</dbReference>
<proteinExistence type="predicted"/>
<dbReference type="SUPFAM" id="SSF53098">
    <property type="entry name" value="Ribonuclease H-like"/>
    <property type="match status" value="1"/>
</dbReference>
<dbReference type="InterPro" id="IPR036397">
    <property type="entry name" value="RNaseH_sf"/>
</dbReference>
<sequence>MVYTLSEIGGFVALAFTHDDAFMPWKEIRTVDQRLQFLSSYQKEEMSVTDLCHEYGISRPTAYKWIKRYDEVGPEGLLDLTRKPHGCSHATPAQIENEILALRKRFPSWGARKLKAPLERMNPNVPWPAASTVGQILRRAGLTNPKRKKRRTTPYSQPFSMVTAPNQLWCMDFKGYFMTGDGLRCDPFTITDAHSRFLIRCQAVTRMDLAQVSAVCEAAMREFGVPERIRTDNGTPFAGTGLLGLSRLSLAWIKLGIVHERIQPGKPQQNGRHERMHRTLKEDTTNPPARTLTAQQKKFDNFRATFNHERPHEALANETPGSIYVPSTRMLPSRAVPFVYPKSIETRRVNCSGDVSWHKGRVFISEVFRNEDLGFEQMEEDLYRVTFHNMELGEFNSSEMRFRPVLRA</sequence>
<dbReference type="RefSeq" id="WP_236657193.1">
    <property type="nucleotide sequence ID" value="NZ_CP030840.1"/>
</dbReference>
<dbReference type="InterPro" id="IPR001584">
    <property type="entry name" value="Integrase_cat-core"/>
</dbReference>
<feature type="domain" description="Integrase catalytic" evidence="1">
    <location>
        <begin position="161"/>
        <end position="328"/>
    </location>
</feature>
<dbReference type="Pfam" id="PF13565">
    <property type="entry name" value="HTH_32"/>
    <property type="match status" value="1"/>
</dbReference>
<dbReference type="PANTHER" id="PTHR47515:SF2">
    <property type="entry name" value="INTEGRASE CORE DOMAIN PROTEIN"/>
    <property type="match status" value="1"/>
</dbReference>
<reference evidence="2 3" key="1">
    <citation type="journal article" date="2018" name="Front. Microbiol.">
        <title>Hydrolytic Capabilities as a Key to Environmental Success: Chitinolytic and Cellulolytic Acidobacteria From Acidic Sub-arctic Soils and Boreal Peatlands.</title>
        <authorList>
            <person name="Belova S.E."/>
            <person name="Ravin N.V."/>
            <person name="Pankratov T.A."/>
            <person name="Rakitin A.L."/>
            <person name="Ivanova A.A."/>
            <person name="Beletsky A.V."/>
            <person name="Mardanov A.V."/>
            <person name="Sinninghe Damste J.S."/>
            <person name="Dedysh S.N."/>
        </authorList>
    </citation>
    <scope>NUCLEOTIDE SEQUENCE [LARGE SCALE GENOMIC DNA]</scope>
    <source>
        <strain evidence="2 3">SBC82</strain>
    </source>
</reference>
<dbReference type="InterPro" id="IPR012337">
    <property type="entry name" value="RNaseH-like_sf"/>
</dbReference>
<gene>
    <name evidence="2" type="ORF">ACPOL_0692</name>
</gene>
<dbReference type="InterPro" id="IPR036388">
    <property type="entry name" value="WH-like_DNA-bd_sf"/>
</dbReference>
<accession>A0A2Z5FU82</accession>
<dbReference type="GO" id="GO:0015074">
    <property type="term" value="P:DNA integration"/>
    <property type="evidence" value="ECO:0007669"/>
    <property type="project" value="InterPro"/>
</dbReference>
<keyword evidence="3" id="KW-1185">Reference proteome</keyword>
<dbReference type="Gene3D" id="1.10.10.10">
    <property type="entry name" value="Winged helix-like DNA-binding domain superfamily/Winged helix DNA-binding domain"/>
    <property type="match status" value="1"/>
</dbReference>
<dbReference type="Pfam" id="PF13683">
    <property type="entry name" value="rve_3"/>
    <property type="match status" value="1"/>
</dbReference>